<evidence type="ECO:0000313" key="7">
    <source>
        <dbReference type="Proteomes" id="UP001473063"/>
    </source>
</evidence>
<keyword evidence="6" id="KW-0238">DNA-binding</keyword>
<dbReference type="PROSITE" id="PS50930">
    <property type="entry name" value="HTH_LYTTR"/>
    <property type="match status" value="1"/>
</dbReference>
<feature type="domain" description="HTH LytTR-type" evidence="5">
    <location>
        <begin position="130"/>
        <end position="230"/>
    </location>
</feature>
<comment type="caution">
    <text evidence="6">The sequence shown here is derived from an EMBL/GenBank/DDBJ whole genome shotgun (WGS) entry which is preliminary data.</text>
</comment>
<evidence type="ECO:0000256" key="3">
    <source>
        <dbReference type="PROSITE-ProRule" id="PRU00169"/>
    </source>
</evidence>
<dbReference type="Pfam" id="PF00072">
    <property type="entry name" value="Response_reg"/>
    <property type="match status" value="1"/>
</dbReference>
<dbReference type="RefSeq" id="WP_349056452.1">
    <property type="nucleotide sequence ID" value="NZ_JBBMEJ010000006.1"/>
</dbReference>
<dbReference type="InterPro" id="IPR007492">
    <property type="entry name" value="LytTR_DNA-bd_dom"/>
</dbReference>
<dbReference type="InterPro" id="IPR001789">
    <property type="entry name" value="Sig_transdc_resp-reg_receiver"/>
</dbReference>
<dbReference type="EMBL" id="JBBMEJ010000006">
    <property type="protein sequence ID" value="MEQ2370618.1"/>
    <property type="molecule type" value="Genomic_DNA"/>
</dbReference>
<keyword evidence="3" id="KW-0597">Phosphoprotein</keyword>
<organism evidence="6 7">
    <name type="scientific">Blautia aquisgranensis</name>
    <dbReference type="NCBI Taxonomy" id="3133153"/>
    <lineage>
        <taxon>Bacteria</taxon>
        <taxon>Bacillati</taxon>
        <taxon>Bacillota</taxon>
        <taxon>Clostridia</taxon>
        <taxon>Lachnospirales</taxon>
        <taxon>Lachnospiraceae</taxon>
        <taxon>Blautia</taxon>
    </lineage>
</organism>
<dbReference type="SMART" id="SM00448">
    <property type="entry name" value="REC"/>
    <property type="match status" value="1"/>
</dbReference>
<protein>
    <recommendedName>
        <fullName evidence="1">Stage 0 sporulation protein A homolog</fullName>
    </recommendedName>
</protein>
<evidence type="ECO:0000256" key="1">
    <source>
        <dbReference type="ARBA" id="ARBA00018672"/>
    </source>
</evidence>
<comment type="function">
    <text evidence="2">May play the central regulatory role in sporulation. It may be an element of the effector pathway responsible for the activation of sporulation genes in response to nutritional stress. Spo0A may act in concert with spo0H (a sigma factor) to control the expression of some genes that are critical to the sporulation process.</text>
</comment>
<reference evidence="6 7" key="1">
    <citation type="submission" date="2024-03" db="EMBL/GenBank/DDBJ databases">
        <title>Human intestinal bacterial collection.</title>
        <authorList>
            <person name="Pauvert C."/>
            <person name="Hitch T.C.A."/>
            <person name="Clavel T."/>
        </authorList>
    </citation>
    <scope>NUCLEOTIDE SEQUENCE [LARGE SCALE GENOMIC DNA]</scope>
    <source>
        <strain evidence="6 7">CLA-JM-H16</strain>
    </source>
</reference>
<dbReference type="Proteomes" id="UP001473063">
    <property type="component" value="Unassembled WGS sequence"/>
</dbReference>
<evidence type="ECO:0000259" key="4">
    <source>
        <dbReference type="PROSITE" id="PS50110"/>
    </source>
</evidence>
<evidence type="ECO:0000259" key="5">
    <source>
        <dbReference type="PROSITE" id="PS50930"/>
    </source>
</evidence>
<dbReference type="SUPFAM" id="SSF52172">
    <property type="entry name" value="CheY-like"/>
    <property type="match status" value="1"/>
</dbReference>
<dbReference type="InterPro" id="IPR011006">
    <property type="entry name" value="CheY-like_superfamily"/>
</dbReference>
<accession>A0ABV1BDB3</accession>
<evidence type="ECO:0000256" key="2">
    <source>
        <dbReference type="ARBA" id="ARBA00024867"/>
    </source>
</evidence>
<dbReference type="PANTHER" id="PTHR37299">
    <property type="entry name" value="TRANSCRIPTIONAL REGULATOR-RELATED"/>
    <property type="match status" value="1"/>
</dbReference>
<evidence type="ECO:0000313" key="6">
    <source>
        <dbReference type="EMBL" id="MEQ2370618.1"/>
    </source>
</evidence>
<dbReference type="PANTHER" id="PTHR37299:SF1">
    <property type="entry name" value="STAGE 0 SPORULATION PROTEIN A HOMOLOG"/>
    <property type="match status" value="1"/>
</dbReference>
<feature type="domain" description="Response regulatory" evidence="4">
    <location>
        <begin position="2"/>
        <end position="120"/>
    </location>
</feature>
<dbReference type="Pfam" id="PF04397">
    <property type="entry name" value="LytTR"/>
    <property type="match status" value="1"/>
</dbReference>
<name>A0ABV1BDB3_9FIRM</name>
<dbReference type="GO" id="GO:0003677">
    <property type="term" value="F:DNA binding"/>
    <property type="evidence" value="ECO:0007669"/>
    <property type="project" value="UniProtKB-KW"/>
</dbReference>
<dbReference type="Gene3D" id="2.40.50.1020">
    <property type="entry name" value="LytTr DNA-binding domain"/>
    <property type="match status" value="1"/>
</dbReference>
<keyword evidence="7" id="KW-1185">Reference proteome</keyword>
<dbReference type="SMART" id="SM00850">
    <property type="entry name" value="LytTR"/>
    <property type="match status" value="1"/>
</dbReference>
<dbReference type="Gene3D" id="3.40.50.2300">
    <property type="match status" value="1"/>
</dbReference>
<proteinExistence type="predicted"/>
<gene>
    <name evidence="6" type="ORF">WMO28_06600</name>
</gene>
<sequence>MNIAIVDDIAADAALLKQIITSFFEEKQLLTDIRYFSSAEAFFAAYEPDFFQLVFLDIYMNGMTGMDAAHRIRNASDHCSLVFVTTSPDFAVESYDVKASYYLLKPFQPEKLYQILDSFQLKATQEDRYIEVISDRVPVRVPLHSILYADTFRNAVCLHTVSGPIRSYLTFHSFETTIQDCHNFLSCYRGCIVNMDHIQEVTENGFLMDNGETVQIRKRGSATIRKAYLQYLFSSDKERSLL</sequence>
<dbReference type="InterPro" id="IPR046947">
    <property type="entry name" value="LytR-like"/>
</dbReference>
<dbReference type="PROSITE" id="PS50110">
    <property type="entry name" value="RESPONSE_REGULATORY"/>
    <property type="match status" value="1"/>
</dbReference>
<feature type="modified residue" description="4-aspartylphosphate" evidence="3">
    <location>
        <position position="57"/>
    </location>
</feature>